<feature type="domain" description="Bacterial surface antigen (D15)" evidence="4">
    <location>
        <begin position="336"/>
        <end position="634"/>
    </location>
</feature>
<dbReference type="EMBL" id="JACFXV010000030">
    <property type="protein sequence ID" value="MBA5775813.1"/>
    <property type="molecule type" value="Genomic_DNA"/>
</dbReference>
<dbReference type="InterPro" id="IPR039910">
    <property type="entry name" value="D15-like"/>
</dbReference>
<comment type="subcellular location">
    <subcellularLocation>
        <location evidence="1">Membrane</location>
    </subcellularLocation>
</comment>
<protein>
    <submittedName>
        <fullName evidence="6">Outer membrane protein assembly factor</fullName>
    </submittedName>
</protein>
<proteinExistence type="predicted"/>
<dbReference type="InterPro" id="IPR010827">
    <property type="entry name" value="BamA/TamA_POTRA"/>
</dbReference>
<keyword evidence="7" id="KW-1185">Reference proteome</keyword>
<evidence type="ECO:0000259" key="5">
    <source>
        <dbReference type="Pfam" id="PF07244"/>
    </source>
</evidence>
<keyword evidence="2" id="KW-0812">Transmembrane</keyword>
<organism evidence="6 7">
    <name type="scientific">Stappia albiluteola</name>
    <dbReference type="NCBI Taxonomy" id="2758565"/>
    <lineage>
        <taxon>Bacteria</taxon>
        <taxon>Pseudomonadati</taxon>
        <taxon>Pseudomonadota</taxon>
        <taxon>Alphaproteobacteria</taxon>
        <taxon>Hyphomicrobiales</taxon>
        <taxon>Stappiaceae</taxon>
        <taxon>Stappia</taxon>
    </lineage>
</organism>
<evidence type="ECO:0000256" key="3">
    <source>
        <dbReference type="ARBA" id="ARBA00023136"/>
    </source>
</evidence>
<keyword evidence="2" id="KW-1134">Transmembrane beta strand</keyword>
<feature type="domain" description="POTRA" evidence="5">
    <location>
        <begin position="237"/>
        <end position="308"/>
    </location>
</feature>
<evidence type="ECO:0000313" key="7">
    <source>
        <dbReference type="Proteomes" id="UP000541109"/>
    </source>
</evidence>
<evidence type="ECO:0000259" key="4">
    <source>
        <dbReference type="Pfam" id="PF01103"/>
    </source>
</evidence>
<evidence type="ECO:0000256" key="1">
    <source>
        <dbReference type="ARBA" id="ARBA00004370"/>
    </source>
</evidence>
<comment type="caution">
    <text evidence="6">The sequence shown here is derived from an EMBL/GenBank/DDBJ whole genome shotgun (WGS) entry which is preliminary data.</text>
</comment>
<name>A0A839A8F6_9HYPH</name>
<dbReference type="Gene3D" id="2.40.160.50">
    <property type="entry name" value="membrane protein fhac: a member of the omp85/tpsb transporter family"/>
    <property type="match status" value="1"/>
</dbReference>
<gene>
    <name evidence="6" type="ORF">H2509_01590</name>
</gene>
<dbReference type="PANTHER" id="PTHR12815">
    <property type="entry name" value="SORTING AND ASSEMBLY MACHINERY SAMM50 PROTEIN FAMILY MEMBER"/>
    <property type="match status" value="1"/>
</dbReference>
<dbReference type="InterPro" id="IPR000184">
    <property type="entry name" value="Bac_surfAg_D15"/>
</dbReference>
<dbReference type="Pfam" id="PF01103">
    <property type="entry name" value="Omp85"/>
    <property type="match status" value="1"/>
</dbReference>
<dbReference type="Proteomes" id="UP000541109">
    <property type="component" value="Unassembled WGS sequence"/>
</dbReference>
<dbReference type="GO" id="GO:0019867">
    <property type="term" value="C:outer membrane"/>
    <property type="evidence" value="ECO:0007669"/>
    <property type="project" value="InterPro"/>
</dbReference>
<dbReference type="Gene3D" id="3.10.20.310">
    <property type="entry name" value="membrane protein fhac"/>
    <property type="match status" value="1"/>
</dbReference>
<dbReference type="PANTHER" id="PTHR12815:SF42">
    <property type="entry name" value="BACTERIAL SURFACE ANTIGEN (D15) DOMAIN-CONTAINING PROTEIN"/>
    <property type="match status" value="1"/>
</dbReference>
<keyword evidence="3" id="KW-0472">Membrane</keyword>
<reference evidence="6 7" key="1">
    <citation type="submission" date="2020-07" db="EMBL/GenBank/DDBJ databases">
        <title>Stappia sp., F7233, whole genome shotgun sequencing project.</title>
        <authorList>
            <person name="Jiang S."/>
            <person name="Liu Z.W."/>
            <person name="Du Z.J."/>
        </authorList>
    </citation>
    <scope>NUCLEOTIDE SEQUENCE [LARGE SCALE GENOMIC DNA]</scope>
    <source>
        <strain evidence="6 7">F7233</strain>
    </source>
</reference>
<dbReference type="AlphaFoldDB" id="A0A839A8F6"/>
<accession>A0A839A8F6</accession>
<evidence type="ECO:0000313" key="6">
    <source>
        <dbReference type="EMBL" id="MBA5775813.1"/>
    </source>
</evidence>
<sequence length="634" mass="68164">MVPPPAVAFVCALLGTSVFQVEKAYSFEIFGFTLFGEKKEEPSVSVPDPLPYTATMTVTGDGSELEEGLQSASELVSNQDQPPSGEAGLIARAITDFERLVGRLYLDGYYGGTVDIRLGGVPLQQALESGDIPDTRPVPVTIAVAAGPVFSFGDIRIVSSDGKPLPGNVSDASRYNLKPGETAGSGKILAAEKEVVSALRALGYPLARIDEREIVADHKTRKIDVTLRADPGREAAFGTVSVEGTERTDPEFVRTYSIIPTGRRYDPEALRTAEKRLNDLGIFSSVRLVEGDTLTPDGMLPITIQVLERKRNVIGVGANWSSSEGFGVESYWRRRNLFGKGETLSIEGSVGRLGEESLTELEYAARIAFEKPGAFGPMTKFTTSLGAKQEHPDAYRSRSITADAFLVHEFSETLTGRVGAEAFFADEQDVFGDHDYFLVGIPADLHFDNRDDKLNPTRGVNAILFGEPAYDIRNSQAMVFLQGDVSTYAALDDASRFVLAGRAATGSILGPSLEDIPASRRYFLGGGGTIRGYAYRNVGPRLNGEVTGGRSFVLVSGEVRVRVTETIGLAAFADAGNAFDAMYPDFSEPLKVGLGAGVRYFTPVGPLRVDVAVPLSPDKDDPSFAVYIGLSQAF</sequence>
<evidence type="ECO:0000256" key="2">
    <source>
        <dbReference type="ARBA" id="ARBA00022452"/>
    </source>
</evidence>
<dbReference type="Pfam" id="PF07244">
    <property type="entry name" value="POTRA"/>
    <property type="match status" value="1"/>
</dbReference>